<name>A0A101RPL3_9ACTN</name>
<keyword evidence="2" id="KW-0812">Transmembrane</keyword>
<dbReference type="EMBL" id="LMWV01000036">
    <property type="protein sequence ID" value="KUN59495.1"/>
    <property type="molecule type" value="Genomic_DNA"/>
</dbReference>
<evidence type="ECO:0000313" key="3">
    <source>
        <dbReference type="EMBL" id="KUN59495.1"/>
    </source>
</evidence>
<proteinExistence type="predicted"/>
<dbReference type="Proteomes" id="UP000054375">
    <property type="component" value="Unassembled WGS sequence"/>
</dbReference>
<evidence type="ECO:0000313" key="4">
    <source>
        <dbReference type="Proteomes" id="UP000054375"/>
    </source>
</evidence>
<feature type="region of interest" description="Disordered" evidence="1">
    <location>
        <begin position="65"/>
        <end position="141"/>
    </location>
</feature>
<feature type="compositionally biased region" description="Low complexity" evidence="1">
    <location>
        <begin position="72"/>
        <end position="86"/>
    </location>
</feature>
<organism evidence="3 4">
    <name type="scientific">Streptomyces griseorubiginosus</name>
    <dbReference type="NCBI Taxonomy" id="67304"/>
    <lineage>
        <taxon>Bacteria</taxon>
        <taxon>Bacillati</taxon>
        <taxon>Actinomycetota</taxon>
        <taxon>Actinomycetes</taxon>
        <taxon>Kitasatosporales</taxon>
        <taxon>Streptomycetaceae</taxon>
        <taxon>Streptomyces</taxon>
    </lineage>
</organism>
<comment type="caution">
    <text evidence="3">The sequence shown here is derived from an EMBL/GenBank/DDBJ whole genome shotgun (WGS) entry which is preliminary data.</text>
</comment>
<evidence type="ECO:0000256" key="2">
    <source>
        <dbReference type="SAM" id="Phobius"/>
    </source>
</evidence>
<feature type="compositionally biased region" description="Low complexity" evidence="1">
    <location>
        <begin position="123"/>
        <end position="141"/>
    </location>
</feature>
<keyword evidence="4" id="KW-1185">Reference proteome</keyword>
<evidence type="ECO:0000256" key="1">
    <source>
        <dbReference type="SAM" id="MobiDB-lite"/>
    </source>
</evidence>
<accession>A0A101RPL3</accession>
<protein>
    <submittedName>
        <fullName evidence="3">Uncharacterized protein</fullName>
    </submittedName>
</protein>
<dbReference type="RefSeq" id="WP_062245931.1">
    <property type="nucleotide sequence ID" value="NZ_JBPJFL010000003.1"/>
</dbReference>
<reference evidence="3 4" key="1">
    <citation type="submission" date="2015-10" db="EMBL/GenBank/DDBJ databases">
        <title>Draft genome sequence of Streptomyces griseorubiginosus DSM 40469, type strain for the species Streptomyces griseorubiginosus.</title>
        <authorList>
            <person name="Ruckert C."/>
            <person name="Winkler A."/>
            <person name="Kalinowski J."/>
            <person name="Kampfer P."/>
            <person name="Glaeser S."/>
        </authorList>
    </citation>
    <scope>NUCLEOTIDE SEQUENCE [LARGE SCALE GENOMIC DNA]</scope>
    <source>
        <strain evidence="3 4">DSM 40469</strain>
    </source>
</reference>
<feature type="transmembrane region" description="Helical" evidence="2">
    <location>
        <begin position="45"/>
        <end position="64"/>
    </location>
</feature>
<keyword evidence="2" id="KW-0472">Membrane</keyword>
<sequence length="141" mass="14200">MDKHDSDALHTAFEMVLRSHPALPLPSVTDAAIAGGRRIRRRRTALAAVSALTVVSTVVVAVALTGTDAERTTPPLAPIGTTGPAAPATPHPTAPAPKDSDAASPFQPTAGATPHQSQNDPHGTVSVSGGRGAAARRVGTP</sequence>
<keyword evidence="2" id="KW-1133">Transmembrane helix</keyword>
<gene>
    <name evidence="3" type="ORF">AQJ54_39275</name>
</gene>
<dbReference type="AlphaFoldDB" id="A0A101RPL3"/>